<sequence length="95" mass="10870">MDYNQILARRIQELCELKNISLEVLSQKAKISERTLRRLVKGLYKNPGMATIFRIAYALDMTLAEFLDFPEINEVEFSNSGLSPTSQADDQELES</sequence>
<dbReference type="InterPro" id="IPR010982">
    <property type="entry name" value="Lambda_DNA-bd_dom_sf"/>
</dbReference>
<dbReference type="RefSeq" id="WP_020225001.1">
    <property type="nucleotide sequence ID" value="NZ_AP031450.1"/>
</dbReference>
<dbReference type="GO" id="GO:0003677">
    <property type="term" value="F:DNA binding"/>
    <property type="evidence" value="ECO:0007669"/>
    <property type="project" value="InterPro"/>
</dbReference>
<dbReference type="EMBL" id="WKPI01000017">
    <property type="protein sequence ID" value="MSC33513.1"/>
    <property type="molecule type" value="Genomic_DNA"/>
</dbReference>
<proteinExistence type="predicted"/>
<dbReference type="SMART" id="SM00530">
    <property type="entry name" value="HTH_XRE"/>
    <property type="match status" value="1"/>
</dbReference>
<organism evidence="2 4">
    <name type="scientific">Holdemania massiliensis</name>
    <dbReference type="NCBI Taxonomy" id="1468449"/>
    <lineage>
        <taxon>Bacteria</taxon>
        <taxon>Bacillati</taxon>
        <taxon>Bacillota</taxon>
        <taxon>Erysipelotrichia</taxon>
        <taxon>Erysipelotrichales</taxon>
        <taxon>Erysipelotrichaceae</taxon>
        <taxon>Holdemania</taxon>
    </lineage>
</organism>
<name>A0A6N7S887_9FIRM</name>
<dbReference type="AlphaFoldDB" id="A0A6N7S887"/>
<dbReference type="PROSITE" id="PS50943">
    <property type="entry name" value="HTH_CROC1"/>
    <property type="match status" value="1"/>
</dbReference>
<keyword evidence="5" id="KW-1185">Reference proteome</keyword>
<protein>
    <submittedName>
        <fullName evidence="2">Helix-turn-helix domain-containing protein</fullName>
    </submittedName>
</protein>
<gene>
    <name evidence="3" type="ORF">GKD88_10310</name>
    <name evidence="2" type="ORF">GKE08_10510</name>
</gene>
<accession>A0A6N7S887</accession>
<dbReference type="OrthoDB" id="9781521at2"/>
<feature type="domain" description="HTH cro/C1-type" evidence="1">
    <location>
        <begin position="11"/>
        <end position="66"/>
    </location>
</feature>
<dbReference type="Pfam" id="PF13443">
    <property type="entry name" value="HTH_26"/>
    <property type="match status" value="1"/>
</dbReference>
<dbReference type="Gene3D" id="1.10.260.40">
    <property type="entry name" value="lambda repressor-like DNA-binding domains"/>
    <property type="match status" value="1"/>
</dbReference>
<dbReference type="Proteomes" id="UP000433575">
    <property type="component" value="Unassembled WGS sequence"/>
</dbReference>
<evidence type="ECO:0000313" key="2">
    <source>
        <dbReference type="EMBL" id="MSA89758.1"/>
    </source>
</evidence>
<evidence type="ECO:0000313" key="5">
    <source>
        <dbReference type="Proteomes" id="UP000480929"/>
    </source>
</evidence>
<dbReference type="GeneID" id="42456821"/>
<evidence type="ECO:0000313" key="4">
    <source>
        <dbReference type="Proteomes" id="UP000433575"/>
    </source>
</evidence>
<dbReference type="InterPro" id="IPR001387">
    <property type="entry name" value="Cro/C1-type_HTH"/>
</dbReference>
<comment type="caution">
    <text evidence="2">The sequence shown here is derived from an EMBL/GenBank/DDBJ whole genome shotgun (WGS) entry which is preliminary data.</text>
</comment>
<dbReference type="Proteomes" id="UP000480929">
    <property type="component" value="Unassembled WGS sequence"/>
</dbReference>
<dbReference type="SUPFAM" id="SSF47413">
    <property type="entry name" value="lambda repressor-like DNA-binding domains"/>
    <property type="match status" value="1"/>
</dbReference>
<evidence type="ECO:0000259" key="1">
    <source>
        <dbReference type="PROSITE" id="PS50943"/>
    </source>
</evidence>
<dbReference type="EMBL" id="WKPJ01000015">
    <property type="protein sequence ID" value="MSA89758.1"/>
    <property type="molecule type" value="Genomic_DNA"/>
</dbReference>
<evidence type="ECO:0000313" key="3">
    <source>
        <dbReference type="EMBL" id="MSC33513.1"/>
    </source>
</evidence>
<reference evidence="4 5" key="1">
    <citation type="journal article" date="2019" name="Nat. Med.">
        <title>A library of human gut bacterial isolates paired with longitudinal multiomics data enables mechanistic microbiome research.</title>
        <authorList>
            <person name="Poyet M."/>
            <person name="Groussin M."/>
            <person name="Gibbons S.M."/>
            <person name="Avila-Pacheco J."/>
            <person name="Jiang X."/>
            <person name="Kearney S.M."/>
            <person name="Perrotta A.R."/>
            <person name="Berdy B."/>
            <person name="Zhao S."/>
            <person name="Lieberman T.D."/>
            <person name="Swanson P.K."/>
            <person name="Smith M."/>
            <person name="Roesemann S."/>
            <person name="Alexander J.E."/>
            <person name="Rich S.A."/>
            <person name="Livny J."/>
            <person name="Vlamakis H."/>
            <person name="Clish C."/>
            <person name="Bullock K."/>
            <person name="Deik A."/>
            <person name="Scott J."/>
            <person name="Pierce K.A."/>
            <person name="Xavier R.J."/>
            <person name="Alm E.J."/>
        </authorList>
    </citation>
    <scope>NUCLEOTIDE SEQUENCE [LARGE SCALE GENOMIC DNA]</scope>
    <source>
        <strain evidence="2 4">BIOML-A4</strain>
        <strain evidence="3 5">BIOML-A5</strain>
    </source>
</reference>